<reference evidence="4" key="1">
    <citation type="submission" date="2017-02" db="UniProtKB">
        <authorList>
            <consortium name="WormBaseParasite"/>
        </authorList>
    </citation>
    <scope>IDENTIFICATION</scope>
</reference>
<dbReference type="WBParaSite" id="NBR_0001458301-mRNA-1">
    <property type="protein sequence ID" value="NBR_0001458301-mRNA-1"/>
    <property type="gene ID" value="NBR_0001458301"/>
</dbReference>
<name>A0A0N4YDA1_NIPBR</name>
<evidence type="ECO:0000256" key="1">
    <source>
        <dbReference type="SAM" id="SignalP"/>
    </source>
</evidence>
<evidence type="ECO:0000313" key="2">
    <source>
        <dbReference type="EMBL" id="VDL78173.1"/>
    </source>
</evidence>
<dbReference type="AlphaFoldDB" id="A0A0N4YDA1"/>
<sequence length="176" mass="19140">MVSLRLISLATVLLISEAIADECKLRNKEICQLITDAHASNEDGLKLMKGDLVGNGKKALELADKLVVAVLNATEEEIIAALKEALKAELSAFVQVKADCFRLGKSYSGACDEILFEVSYVMGVLMHTIFEAHPDQQTKTKVDDILIGLIPSKLAHPASVYRIELHAAGKQVLELI</sequence>
<dbReference type="Proteomes" id="UP000271162">
    <property type="component" value="Unassembled WGS sequence"/>
</dbReference>
<feature type="chain" id="PRO_5043125542" evidence="1">
    <location>
        <begin position="21"/>
        <end position="176"/>
    </location>
</feature>
<organism evidence="4">
    <name type="scientific">Nippostrongylus brasiliensis</name>
    <name type="common">Rat hookworm</name>
    <dbReference type="NCBI Taxonomy" id="27835"/>
    <lineage>
        <taxon>Eukaryota</taxon>
        <taxon>Metazoa</taxon>
        <taxon>Ecdysozoa</taxon>
        <taxon>Nematoda</taxon>
        <taxon>Chromadorea</taxon>
        <taxon>Rhabditida</taxon>
        <taxon>Rhabditina</taxon>
        <taxon>Rhabditomorpha</taxon>
        <taxon>Strongyloidea</taxon>
        <taxon>Heligmosomidae</taxon>
        <taxon>Nippostrongylus</taxon>
    </lineage>
</organism>
<reference evidence="2 3" key="2">
    <citation type="submission" date="2018-11" db="EMBL/GenBank/DDBJ databases">
        <authorList>
            <consortium name="Pathogen Informatics"/>
        </authorList>
    </citation>
    <scope>NUCLEOTIDE SEQUENCE [LARGE SCALE GENOMIC DNA]</scope>
</reference>
<gene>
    <name evidence="2" type="ORF">NBR_LOCUS14584</name>
</gene>
<evidence type="ECO:0000313" key="4">
    <source>
        <dbReference type="WBParaSite" id="NBR_0001458301-mRNA-1"/>
    </source>
</evidence>
<evidence type="ECO:0000313" key="3">
    <source>
        <dbReference type="Proteomes" id="UP000271162"/>
    </source>
</evidence>
<dbReference type="EMBL" id="UYSL01021415">
    <property type="protein sequence ID" value="VDL78173.1"/>
    <property type="molecule type" value="Genomic_DNA"/>
</dbReference>
<proteinExistence type="predicted"/>
<feature type="signal peptide" evidence="1">
    <location>
        <begin position="1"/>
        <end position="20"/>
    </location>
</feature>
<keyword evidence="3" id="KW-1185">Reference proteome</keyword>
<keyword evidence="1" id="KW-0732">Signal</keyword>
<protein>
    <submittedName>
        <fullName evidence="4">PMEI domain-containing protein</fullName>
    </submittedName>
</protein>
<accession>A0A0N4YDA1</accession>